<dbReference type="AlphaFoldDB" id="A0A1Y2ELS6"/>
<comment type="caution">
    <text evidence="1">The sequence shown here is derived from an EMBL/GenBank/DDBJ whole genome shotgun (WGS) entry which is preliminary data.</text>
</comment>
<accession>A0A1Y2ELS6</accession>
<dbReference type="EMBL" id="MCOG01000039">
    <property type="protein sequence ID" value="ORY72482.1"/>
    <property type="molecule type" value="Genomic_DNA"/>
</dbReference>
<protein>
    <submittedName>
        <fullName evidence="1">Uncharacterized protein</fullName>
    </submittedName>
</protein>
<reference evidence="1 2" key="1">
    <citation type="submission" date="2016-08" db="EMBL/GenBank/DDBJ databases">
        <title>A Parts List for Fungal Cellulosomes Revealed by Comparative Genomics.</title>
        <authorList>
            <consortium name="DOE Joint Genome Institute"/>
            <person name="Haitjema C.H."/>
            <person name="Gilmore S.P."/>
            <person name="Henske J.K."/>
            <person name="Solomon K.V."/>
            <person name="De Groot R."/>
            <person name="Kuo A."/>
            <person name="Mondo S.J."/>
            <person name="Salamov A.A."/>
            <person name="Labutti K."/>
            <person name="Zhao Z."/>
            <person name="Chiniquy J."/>
            <person name="Barry K."/>
            <person name="Brewer H.M."/>
            <person name="Purvine S.O."/>
            <person name="Wright A.T."/>
            <person name="Boxma B."/>
            <person name="Van Alen T."/>
            <person name="Hackstein J.H."/>
            <person name="Baker S.E."/>
            <person name="Grigoriev I.V."/>
            <person name="O'Malley M.A."/>
        </authorList>
    </citation>
    <scope>NUCLEOTIDE SEQUENCE [LARGE SCALE GENOMIC DNA]</scope>
    <source>
        <strain evidence="1 2">G1</strain>
    </source>
</reference>
<organism evidence="1 2">
    <name type="scientific">Neocallimastix californiae</name>
    <dbReference type="NCBI Taxonomy" id="1754190"/>
    <lineage>
        <taxon>Eukaryota</taxon>
        <taxon>Fungi</taxon>
        <taxon>Fungi incertae sedis</taxon>
        <taxon>Chytridiomycota</taxon>
        <taxon>Chytridiomycota incertae sedis</taxon>
        <taxon>Neocallimastigomycetes</taxon>
        <taxon>Neocallimastigales</taxon>
        <taxon>Neocallimastigaceae</taxon>
        <taxon>Neocallimastix</taxon>
    </lineage>
</organism>
<gene>
    <name evidence="1" type="ORF">LY90DRAFT_699959</name>
</gene>
<name>A0A1Y2ELS6_9FUNG</name>
<evidence type="ECO:0000313" key="1">
    <source>
        <dbReference type="EMBL" id="ORY72482.1"/>
    </source>
</evidence>
<evidence type="ECO:0000313" key="2">
    <source>
        <dbReference type="Proteomes" id="UP000193920"/>
    </source>
</evidence>
<sequence>MADKPPFPEILKKYFPNGRPEVWKKLFPDGPPPLELFEGAERGKIPPKFLALFPDGIPPELDLYEDGKLPDDLSDFIMEKAKEAEAAKKK</sequence>
<proteinExistence type="predicted"/>
<keyword evidence="2" id="KW-1185">Reference proteome</keyword>
<dbReference type="Proteomes" id="UP000193920">
    <property type="component" value="Unassembled WGS sequence"/>
</dbReference>